<feature type="region of interest" description="Disordered" evidence="1">
    <location>
        <begin position="174"/>
        <end position="196"/>
    </location>
</feature>
<protein>
    <submittedName>
        <fullName evidence="2">Uncharacterized protein</fullName>
    </submittedName>
</protein>
<dbReference type="EMBL" id="BMAU01021369">
    <property type="protein sequence ID" value="GFY24607.1"/>
    <property type="molecule type" value="Genomic_DNA"/>
</dbReference>
<gene>
    <name evidence="2" type="primary">X975_01308</name>
    <name evidence="2" type="ORF">TNCV_1016531</name>
</gene>
<comment type="caution">
    <text evidence="2">The sequence shown here is derived from an EMBL/GenBank/DDBJ whole genome shotgun (WGS) entry which is preliminary data.</text>
</comment>
<evidence type="ECO:0000256" key="1">
    <source>
        <dbReference type="SAM" id="MobiDB-lite"/>
    </source>
</evidence>
<sequence>MAALVSEYTLEFFTLLNARGKKELIEWCMKEGLIASSYECLKCNEQMGLNERKSVVLDGFEWRCRKKAGNCASIVCGRDNLVVKVSDRGWHVASSSPVPLKNRRVDERCTLNLTTAQTSSRWCGVVVRRVVPAQVSSSSLYHGSKCRVADGVRSPKKELPSLLRFDWPKPIYAESGRGNGLGRSENKRPETKRSWY</sequence>
<evidence type="ECO:0000313" key="3">
    <source>
        <dbReference type="Proteomes" id="UP000887159"/>
    </source>
</evidence>
<name>A0A8X6VXX0_TRICX</name>
<evidence type="ECO:0000313" key="2">
    <source>
        <dbReference type="EMBL" id="GFY24607.1"/>
    </source>
</evidence>
<accession>A0A8X6VXX0</accession>
<proteinExistence type="predicted"/>
<keyword evidence="3" id="KW-1185">Reference proteome</keyword>
<organism evidence="2 3">
    <name type="scientific">Trichonephila clavipes</name>
    <name type="common">Golden silk orbweaver</name>
    <name type="synonym">Nephila clavipes</name>
    <dbReference type="NCBI Taxonomy" id="2585209"/>
    <lineage>
        <taxon>Eukaryota</taxon>
        <taxon>Metazoa</taxon>
        <taxon>Ecdysozoa</taxon>
        <taxon>Arthropoda</taxon>
        <taxon>Chelicerata</taxon>
        <taxon>Arachnida</taxon>
        <taxon>Araneae</taxon>
        <taxon>Araneomorphae</taxon>
        <taxon>Entelegynae</taxon>
        <taxon>Araneoidea</taxon>
        <taxon>Nephilidae</taxon>
        <taxon>Trichonephila</taxon>
    </lineage>
</organism>
<feature type="compositionally biased region" description="Basic and acidic residues" evidence="1">
    <location>
        <begin position="184"/>
        <end position="196"/>
    </location>
</feature>
<dbReference type="AlphaFoldDB" id="A0A8X6VXX0"/>
<reference evidence="2" key="1">
    <citation type="submission" date="2020-08" db="EMBL/GenBank/DDBJ databases">
        <title>Multicomponent nature underlies the extraordinary mechanical properties of spider dragline silk.</title>
        <authorList>
            <person name="Kono N."/>
            <person name="Nakamura H."/>
            <person name="Mori M."/>
            <person name="Yoshida Y."/>
            <person name="Ohtoshi R."/>
            <person name="Malay A.D."/>
            <person name="Moran D.A.P."/>
            <person name="Tomita M."/>
            <person name="Numata K."/>
            <person name="Arakawa K."/>
        </authorList>
    </citation>
    <scope>NUCLEOTIDE SEQUENCE</scope>
</reference>
<dbReference type="Proteomes" id="UP000887159">
    <property type="component" value="Unassembled WGS sequence"/>
</dbReference>